<reference evidence="3" key="1">
    <citation type="submission" date="2017-10" db="EMBL/GenBank/DDBJ databases">
        <title>Rapid genome shrinkage in a self-fertile nematode reveals novel sperm competition proteins.</title>
        <authorList>
            <person name="Yin D."/>
            <person name="Schwarz E.M."/>
            <person name="Thomas C.G."/>
            <person name="Felde R.L."/>
            <person name="Korf I.F."/>
            <person name="Cutter A.D."/>
            <person name="Schartner C.M."/>
            <person name="Ralston E.J."/>
            <person name="Meyer B.J."/>
            <person name="Haag E.S."/>
        </authorList>
    </citation>
    <scope>NUCLEOTIDE SEQUENCE [LARGE SCALE GENOMIC DNA]</scope>
    <source>
        <strain evidence="3">JU1422</strain>
    </source>
</reference>
<feature type="domain" description="NTF2-like" evidence="1">
    <location>
        <begin position="1"/>
        <end position="70"/>
    </location>
</feature>
<evidence type="ECO:0000313" key="3">
    <source>
        <dbReference type="Proteomes" id="UP000230233"/>
    </source>
</evidence>
<protein>
    <recommendedName>
        <fullName evidence="1">NTF2-like domain-containing protein</fullName>
    </recommendedName>
</protein>
<evidence type="ECO:0000313" key="2">
    <source>
        <dbReference type="EMBL" id="PIC47785.1"/>
    </source>
</evidence>
<keyword evidence="3" id="KW-1185">Reference proteome</keyword>
<name>A0A2G5V7L7_9PELO</name>
<dbReference type="AlphaFoldDB" id="A0A2G5V7L7"/>
<dbReference type="EMBL" id="PDUG01000002">
    <property type="protein sequence ID" value="PIC47785.1"/>
    <property type="molecule type" value="Genomic_DNA"/>
</dbReference>
<gene>
    <name evidence="2" type="primary">Cnig_chr_II.g7013</name>
    <name evidence="2" type="ORF">B9Z55_007013</name>
</gene>
<organism evidence="2 3">
    <name type="scientific">Caenorhabditis nigoni</name>
    <dbReference type="NCBI Taxonomy" id="1611254"/>
    <lineage>
        <taxon>Eukaryota</taxon>
        <taxon>Metazoa</taxon>
        <taxon>Ecdysozoa</taxon>
        <taxon>Nematoda</taxon>
        <taxon>Chromadorea</taxon>
        <taxon>Rhabditida</taxon>
        <taxon>Rhabditina</taxon>
        <taxon>Rhabditomorpha</taxon>
        <taxon>Rhabditoidea</taxon>
        <taxon>Rhabditidae</taxon>
        <taxon>Peloderinae</taxon>
        <taxon>Caenorhabditis</taxon>
    </lineage>
</organism>
<comment type="caution">
    <text evidence="2">The sequence shown here is derived from an EMBL/GenBank/DDBJ whole genome shotgun (WGS) entry which is preliminary data.</text>
</comment>
<dbReference type="Pfam" id="PF26529">
    <property type="entry name" value="NTF2_2"/>
    <property type="match status" value="2"/>
</dbReference>
<proteinExistence type="predicted"/>
<dbReference type="Proteomes" id="UP000230233">
    <property type="component" value="Chromosome II"/>
</dbReference>
<dbReference type="InterPro" id="IPR058879">
    <property type="entry name" value="NTF2-like_dom_nem"/>
</dbReference>
<evidence type="ECO:0000259" key="1">
    <source>
        <dbReference type="Pfam" id="PF26529"/>
    </source>
</evidence>
<feature type="domain" description="NTF2-like" evidence="1">
    <location>
        <begin position="74"/>
        <end position="218"/>
    </location>
</feature>
<accession>A0A2G5V7L7</accession>
<dbReference type="OrthoDB" id="5869523at2759"/>
<sequence length="243" mass="28281">MWHGKTDANDTFELQLIEIKEDRLVGRVTMKLQMGTKEDADVHKWEFKFAAGISELNTWYFNKLDVLCDASIQYKDQSLINIRDIIAAQFVNELKYQNDTPWYSTVEFVRDFTKHGHVELTDCVKDTVTKTSQIDLFTKDKNTVHGTKFTKYQLDDSAVPSPAPDTYQFKLKTISEAADESSEQPVEHVHEWTFDLKWIDSIYRRGPQHVANIQVTCGYHTSNSQLAVNQRSPKKQFLSHRQW</sequence>